<gene>
    <name evidence="10" type="ORF">GCM10022204_43820</name>
</gene>
<comment type="similarity">
    <text evidence="3">Belongs to the methyltransferase superfamily. Arsenite methyltransferase family.</text>
</comment>
<evidence type="ECO:0000256" key="5">
    <source>
        <dbReference type="ARBA" id="ARBA00034545"/>
    </source>
</evidence>
<reference evidence="11" key="1">
    <citation type="journal article" date="2019" name="Int. J. Syst. Evol. Microbiol.">
        <title>The Global Catalogue of Microorganisms (GCM) 10K type strain sequencing project: providing services to taxonomists for standard genome sequencing and annotation.</title>
        <authorList>
            <consortium name="The Broad Institute Genomics Platform"/>
            <consortium name="The Broad Institute Genome Sequencing Center for Infectious Disease"/>
            <person name="Wu L."/>
            <person name="Ma J."/>
        </authorList>
    </citation>
    <scope>NUCLEOTIDE SEQUENCE [LARGE SCALE GENOMIC DNA]</scope>
    <source>
        <strain evidence="11">JCM 16548</strain>
    </source>
</reference>
<dbReference type="InterPro" id="IPR026669">
    <property type="entry name" value="Arsenite_MeTrfase-like"/>
</dbReference>
<dbReference type="EMBL" id="BAAAYX010000027">
    <property type="protein sequence ID" value="GAA3718925.1"/>
    <property type="molecule type" value="Genomic_DNA"/>
</dbReference>
<dbReference type="EC" id="2.1.1.137" evidence="4"/>
<keyword evidence="1" id="KW-0808">Transferase</keyword>
<keyword evidence="11" id="KW-1185">Reference proteome</keyword>
<evidence type="ECO:0000256" key="3">
    <source>
        <dbReference type="ARBA" id="ARBA00034487"/>
    </source>
</evidence>
<dbReference type="Proteomes" id="UP001500051">
    <property type="component" value="Unassembled WGS sequence"/>
</dbReference>
<dbReference type="NCBIfam" id="NF008823">
    <property type="entry name" value="PRK11873.1"/>
    <property type="match status" value="1"/>
</dbReference>
<accession>A0ABP7EGR5</accession>
<dbReference type="PROSITE" id="PS51257">
    <property type="entry name" value="PROKAR_LIPOPROTEIN"/>
    <property type="match status" value="1"/>
</dbReference>
<dbReference type="GO" id="GO:0032259">
    <property type="term" value="P:methylation"/>
    <property type="evidence" value="ECO:0007669"/>
    <property type="project" value="UniProtKB-KW"/>
</dbReference>
<keyword evidence="10" id="KW-0489">Methyltransferase</keyword>
<evidence type="ECO:0000256" key="8">
    <source>
        <dbReference type="ARBA" id="ARBA00048428"/>
    </source>
</evidence>
<proteinExistence type="inferred from homology"/>
<comment type="caution">
    <text evidence="10">The sequence shown here is derived from an EMBL/GenBank/DDBJ whole genome shotgun (WGS) entry which is preliminary data.</text>
</comment>
<dbReference type="PANTHER" id="PTHR43675">
    <property type="entry name" value="ARSENITE METHYLTRANSFERASE"/>
    <property type="match status" value="1"/>
</dbReference>
<dbReference type="Pfam" id="PF13847">
    <property type="entry name" value="Methyltransf_31"/>
    <property type="match status" value="1"/>
</dbReference>
<evidence type="ECO:0000256" key="2">
    <source>
        <dbReference type="ARBA" id="ARBA00022691"/>
    </source>
</evidence>
<protein>
    <recommendedName>
        <fullName evidence="5">Arsenite methyltransferase</fullName>
        <ecNumber evidence="4">2.1.1.137</ecNumber>
    </recommendedName>
</protein>
<dbReference type="GO" id="GO:0008168">
    <property type="term" value="F:methyltransferase activity"/>
    <property type="evidence" value="ECO:0007669"/>
    <property type="project" value="UniProtKB-KW"/>
</dbReference>
<organism evidence="10 11">
    <name type="scientific">Microlunatus aurantiacus</name>
    <dbReference type="NCBI Taxonomy" id="446786"/>
    <lineage>
        <taxon>Bacteria</taxon>
        <taxon>Bacillati</taxon>
        <taxon>Actinomycetota</taxon>
        <taxon>Actinomycetes</taxon>
        <taxon>Propionibacteriales</taxon>
        <taxon>Propionibacteriaceae</taxon>
        <taxon>Microlunatus</taxon>
    </lineage>
</organism>
<dbReference type="PANTHER" id="PTHR43675:SF8">
    <property type="entry name" value="ARSENITE METHYLTRANSFERASE"/>
    <property type="match status" value="1"/>
</dbReference>
<feature type="domain" description="Methyltransferase" evidence="9">
    <location>
        <begin position="82"/>
        <end position="221"/>
    </location>
</feature>
<dbReference type="InterPro" id="IPR029063">
    <property type="entry name" value="SAM-dependent_MTases_sf"/>
</dbReference>
<evidence type="ECO:0000256" key="6">
    <source>
        <dbReference type="ARBA" id="ARBA00047941"/>
    </source>
</evidence>
<evidence type="ECO:0000256" key="4">
    <source>
        <dbReference type="ARBA" id="ARBA00034521"/>
    </source>
</evidence>
<sequence length="308" mass="31806">MLRMTETTNELRETVRRRYAEAAVTVTAGGSSCCGDEATTTLELDESFGSALYTQLDRSDLPVAAVAASLGCGNPTAVADLHEGERVLDLGSGGGIDVLLSAKRVGAEGFAYGVDMTTEMLDLARANAAKAGATNVQFLQGAIEDIPLPDGAVDVVISNCVINLSTDKPAVLAEMFRVLTPGGRIGISDVVAEDHLTADQRAERGEYVGCIAGALSQREYLDGLAAVGFTDATVEFTHTVADQMHGAIIRATKPADGSLTTATSTASTAADSCCSHAEASTCCEAEAKADCCHTSDPTTDLPTSCGCR</sequence>
<dbReference type="SUPFAM" id="SSF53335">
    <property type="entry name" value="S-adenosyl-L-methionine-dependent methyltransferases"/>
    <property type="match status" value="1"/>
</dbReference>
<comment type="catalytic activity">
    <reaction evidence="7">
        <text>arsenic triglutathione + 2 [thioredoxin]-dithiol + 2 S-adenosyl-L-methionine + H2O = dimethylarsinous acid + 2 [thioredoxin]-disulfide + 3 glutathione + 2 S-adenosyl-L-homocysteine + 2 H(+)</text>
        <dbReference type="Rhea" id="RHEA:69464"/>
        <dbReference type="Rhea" id="RHEA-COMP:10698"/>
        <dbReference type="Rhea" id="RHEA-COMP:10700"/>
        <dbReference type="ChEBI" id="CHEBI:15377"/>
        <dbReference type="ChEBI" id="CHEBI:15378"/>
        <dbReference type="ChEBI" id="CHEBI:23808"/>
        <dbReference type="ChEBI" id="CHEBI:29950"/>
        <dbReference type="ChEBI" id="CHEBI:50058"/>
        <dbReference type="ChEBI" id="CHEBI:57856"/>
        <dbReference type="ChEBI" id="CHEBI:57925"/>
        <dbReference type="ChEBI" id="CHEBI:59789"/>
        <dbReference type="ChEBI" id="CHEBI:183640"/>
        <dbReference type="EC" id="2.1.1.137"/>
    </reaction>
</comment>
<name>A0ABP7EGR5_9ACTN</name>
<dbReference type="InterPro" id="IPR025714">
    <property type="entry name" value="Methyltranfer_dom"/>
</dbReference>
<evidence type="ECO:0000256" key="7">
    <source>
        <dbReference type="ARBA" id="ARBA00047943"/>
    </source>
</evidence>
<comment type="catalytic activity">
    <reaction evidence="8">
        <text>arsenic triglutathione + 3 [thioredoxin]-dithiol + 3 S-adenosyl-L-methionine = trimethylarsine + 3 [thioredoxin]-disulfide + 3 glutathione + 3 S-adenosyl-L-homocysteine + 3 H(+)</text>
        <dbReference type="Rhea" id="RHEA:69432"/>
        <dbReference type="Rhea" id="RHEA-COMP:10698"/>
        <dbReference type="Rhea" id="RHEA-COMP:10700"/>
        <dbReference type="ChEBI" id="CHEBI:15378"/>
        <dbReference type="ChEBI" id="CHEBI:27130"/>
        <dbReference type="ChEBI" id="CHEBI:29950"/>
        <dbReference type="ChEBI" id="CHEBI:50058"/>
        <dbReference type="ChEBI" id="CHEBI:57856"/>
        <dbReference type="ChEBI" id="CHEBI:57925"/>
        <dbReference type="ChEBI" id="CHEBI:59789"/>
        <dbReference type="ChEBI" id="CHEBI:183640"/>
        <dbReference type="EC" id="2.1.1.137"/>
    </reaction>
</comment>
<keyword evidence="2" id="KW-0949">S-adenosyl-L-methionine</keyword>
<dbReference type="CDD" id="cd02440">
    <property type="entry name" value="AdoMet_MTases"/>
    <property type="match status" value="1"/>
</dbReference>
<evidence type="ECO:0000313" key="10">
    <source>
        <dbReference type="EMBL" id="GAA3718925.1"/>
    </source>
</evidence>
<evidence type="ECO:0000256" key="1">
    <source>
        <dbReference type="ARBA" id="ARBA00022679"/>
    </source>
</evidence>
<evidence type="ECO:0000259" key="9">
    <source>
        <dbReference type="Pfam" id="PF13847"/>
    </source>
</evidence>
<comment type="catalytic activity">
    <reaction evidence="6">
        <text>arsenic triglutathione + [thioredoxin]-dithiol + S-adenosyl-L-methionine + 2 H2O = methylarsonous acid + [thioredoxin]-disulfide + 3 glutathione + S-adenosyl-L-homocysteine + H(+)</text>
        <dbReference type="Rhea" id="RHEA:69460"/>
        <dbReference type="Rhea" id="RHEA-COMP:10698"/>
        <dbReference type="Rhea" id="RHEA-COMP:10700"/>
        <dbReference type="ChEBI" id="CHEBI:15377"/>
        <dbReference type="ChEBI" id="CHEBI:15378"/>
        <dbReference type="ChEBI" id="CHEBI:17826"/>
        <dbReference type="ChEBI" id="CHEBI:29950"/>
        <dbReference type="ChEBI" id="CHEBI:50058"/>
        <dbReference type="ChEBI" id="CHEBI:57856"/>
        <dbReference type="ChEBI" id="CHEBI:57925"/>
        <dbReference type="ChEBI" id="CHEBI:59789"/>
        <dbReference type="ChEBI" id="CHEBI:183640"/>
        <dbReference type="EC" id="2.1.1.137"/>
    </reaction>
</comment>
<evidence type="ECO:0000313" key="11">
    <source>
        <dbReference type="Proteomes" id="UP001500051"/>
    </source>
</evidence>
<dbReference type="Gene3D" id="3.40.50.150">
    <property type="entry name" value="Vaccinia Virus protein VP39"/>
    <property type="match status" value="1"/>
</dbReference>